<evidence type="ECO:0000259" key="2">
    <source>
        <dbReference type="PROSITE" id="PS50041"/>
    </source>
</evidence>
<dbReference type="Pfam" id="PF00059">
    <property type="entry name" value="Lectin_C"/>
    <property type="match status" value="1"/>
</dbReference>
<feature type="signal peptide" evidence="1">
    <location>
        <begin position="1"/>
        <end position="22"/>
    </location>
</feature>
<sequence length="166" mass="19369">MSSTIRKLVSLIVIWAYMHVQSAPSSTGKEYEIPNIKANWYKASEICNYFGMQLVTITSRDENDAVARFVQRSDKFSDVACSFWIGGNDLAEEGTFSWMPNGQLVRYANWTPGEPNNHNGTEHCMQIVYEPRREQRWTWNDNKCRTKYMYFICESKPRNCVEELRG</sequence>
<reference evidence="4" key="1">
    <citation type="journal article" date="2015" name="Proc. Natl. Acad. Sci. U.S.A.">
        <title>Genome sequence of the Asian Tiger mosquito, Aedes albopictus, reveals insights into its biology, genetics, and evolution.</title>
        <authorList>
            <person name="Chen X.G."/>
            <person name="Jiang X."/>
            <person name="Gu J."/>
            <person name="Xu M."/>
            <person name="Wu Y."/>
            <person name="Deng Y."/>
            <person name="Zhang C."/>
            <person name="Bonizzoni M."/>
            <person name="Dermauw W."/>
            <person name="Vontas J."/>
            <person name="Armbruster P."/>
            <person name="Huang X."/>
            <person name="Yang Y."/>
            <person name="Zhang H."/>
            <person name="He W."/>
            <person name="Peng H."/>
            <person name="Liu Y."/>
            <person name="Wu K."/>
            <person name="Chen J."/>
            <person name="Lirakis M."/>
            <person name="Topalis P."/>
            <person name="Van Leeuwen T."/>
            <person name="Hall A.B."/>
            <person name="Jiang X."/>
            <person name="Thorpe C."/>
            <person name="Mueller R.L."/>
            <person name="Sun C."/>
            <person name="Waterhouse R.M."/>
            <person name="Yan G."/>
            <person name="Tu Z.J."/>
            <person name="Fang X."/>
            <person name="James A.A."/>
        </authorList>
    </citation>
    <scope>NUCLEOTIDE SEQUENCE [LARGE SCALE GENOMIC DNA]</scope>
    <source>
        <strain evidence="4">Foshan</strain>
    </source>
</reference>
<dbReference type="InterPro" id="IPR001304">
    <property type="entry name" value="C-type_lectin-like"/>
</dbReference>
<dbReference type="SUPFAM" id="SSF56436">
    <property type="entry name" value="C-type lectin-like"/>
    <property type="match status" value="1"/>
</dbReference>
<evidence type="ECO:0000313" key="3">
    <source>
        <dbReference type="EnsemblMetazoa" id="AALFPA23_024931.P37152"/>
    </source>
</evidence>
<dbReference type="SMART" id="SM00034">
    <property type="entry name" value="CLECT"/>
    <property type="match status" value="1"/>
</dbReference>
<dbReference type="CDD" id="cd00037">
    <property type="entry name" value="CLECT"/>
    <property type="match status" value="1"/>
</dbReference>
<dbReference type="Gene3D" id="3.10.100.10">
    <property type="entry name" value="Mannose-Binding Protein A, subunit A"/>
    <property type="match status" value="1"/>
</dbReference>
<dbReference type="Proteomes" id="UP000069940">
    <property type="component" value="Unassembled WGS sequence"/>
</dbReference>
<organism evidence="3 4">
    <name type="scientific">Aedes albopictus</name>
    <name type="common">Asian tiger mosquito</name>
    <name type="synonym">Stegomyia albopicta</name>
    <dbReference type="NCBI Taxonomy" id="7160"/>
    <lineage>
        <taxon>Eukaryota</taxon>
        <taxon>Metazoa</taxon>
        <taxon>Ecdysozoa</taxon>
        <taxon>Arthropoda</taxon>
        <taxon>Hexapoda</taxon>
        <taxon>Insecta</taxon>
        <taxon>Pterygota</taxon>
        <taxon>Neoptera</taxon>
        <taxon>Endopterygota</taxon>
        <taxon>Diptera</taxon>
        <taxon>Nematocera</taxon>
        <taxon>Culicoidea</taxon>
        <taxon>Culicidae</taxon>
        <taxon>Culicinae</taxon>
        <taxon>Aedini</taxon>
        <taxon>Aedes</taxon>
        <taxon>Stegomyia</taxon>
    </lineage>
</organism>
<dbReference type="PANTHER" id="PTHR22803">
    <property type="entry name" value="MANNOSE, PHOSPHOLIPASE, LECTIN RECEPTOR RELATED"/>
    <property type="match status" value="1"/>
</dbReference>
<feature type="chain" id="PRO_5046332423" description="C-type lectin domain-containing protein" evidence="1">
    <location>
        <begin position="23"/>
        <end position="166"/>
    </location>
</feature>
<dbReference type="PROSITE" id="PS50041">
    <property type="entry name" value="C_TYPE_LECTIN_2"/>
    <property type="match status" value="1"/>
</dbReference>
<dbReference type="InterPro" id="IPR050111">
    <property type="entry name" value="C-type_lectin/snaclec_domain"/>
</dbReference>
<accession>A0ABM2A6G3</accession>
<dbReference type="RefSeq" id="XP_019931003.2">
    <property type="nucleotide sequence ID" value="XM_020075444.3"/>
</dbReference>
<protein>
    <recommendedName>
        <fullName evidence="2">C-type lectin domain-containing protein</fullName>
    </recommendedName>
</protein>
<dbReference type="GeneID" id="109621427"/>
<name>A0ABM2A6G3_AEDAL</name>
<feature type="domain" description="C-type lectin" evidence="2">
    <location>
        <begin position="26"/>
        <end position="150"/>
    </location>
</feature>
<keyword evidence="4" id="KW-1185">Reference proteome</keyword>
<dbReference type="InterPro" id="IPR016186">
    <property type="entry name" value="C-type_lectin-like/link_sf"/>
</dbReference>
<dbReference type="InterPro" id="IPR016187">
    <property type="entry name" value="CTDL_fold"/>
</dbReference>
<evidence type="ECO:0000313" key="4">
    <source>
        <dbReference type="Proteomes" id="UP000069940"/>
    </source>
</evidence>
<keyword evidence="1" id="KW-0732">Signal</keyword>
<evidence type="ECO:0000256" key="1">
    <source>
        <dbReference type="SAM" id="SignalP"/>
    </source>
</evidence>
<dbReference type="EnsemblMetazoa" id="AALFPA23_024931.R37152">
    <property type="protein sequence ID" value="AALFPA23_024931.P37152"/>
    <property type="gene ID" value="AALFPA23_024931"/>
</dbReference>
<proteinExistence type="predicted"/>
<reference evidence="3" key="2">
    <citation type="submission" date="2025-05" db="UniProtKB">
        <authorList>
            <consortium name="EnsemblMetazoa"/>
        </authorList>
    </citation>
    <scope>IDENTIFICATION</scope>
    <source>
        <strain evidence="3">Foshan</strain>
    </source>
</reference>